<comment type="caution">
    <text evidence="1">The sequence shown here is derived from an EMBL/GenBank/DDBJ whole genome shotgun (WGS) entry which is preliminary data.</text>
</comment>
<dbReference type="EMBL" id="BARS01037715">
    <property type="protein sequence ID" value="GAG15022.1"/>
    <property type="molecule type" value="Genomic_DNA"/>
</dbReference>
<proteinExistence type="predicted"/>
<sequence length="162" mass="16839">PTSGTTATRNVESLSYPNTNILDDEGTLAFSFTPNGATADYTGGGDRALIGVRGTNEDLIYIDSVSGETAVADGTSTTTVTAMPALVADTTVRLAARWSATTSLMDIGQDTTENQVAFDGSMNKSTALRIGYSGTNRADGSYKGLSVYDIAVDDVKFLGLTT</sequence>
<reference evidence="1" key="1">
    <citation type="journal article" date="2014" name="Front. Microbiol.">
        <title>High frequency of phylogenetically diverse reductive dehalogenase-homologous genes in deep subseafloor sedimentary metagenomes.</title>
        <authorList>
            <person name="Kawai M."/>
            <person name="Futagami T."/>
            <person name="Toyoda A."/>
            <person name="Takaki Y."/>
            <person name="Nishi S."/>
            <person name="Hori S."/>
            <person name="Arai W."/>
            <person name="Tsubouchi T."/>
            <person name="Morono Y."/>
            <person name="Uchiyama I."/>
            <person name="Ito T."/>
            <person name="Fujiyama A."/>
            <person name="Inagaki F."/>
            <person name="Takami H."/>
        </authorList>
    </citation>
    <scope>NUCLEOTIDE SEQUENCE</scope>
    <source>
        <strain evidence="1">Expedition CK06-06</strain>
    </source>
</reference>
<protein>
    <submittedName>
        <fullName evidence="1">Uncharacterized protein</fullName>
    </submittedName>
</protein>
<organism evidence="1">
    <name type="scientific">marine sediment metagenome</name>
    <dbReference type="NCBI Taxonomy" id="412755"/>
    <lineage>
        <taxon>unclassified sequences</taxon>
        <taxon>metagenomes</taxon>
        <taxon>ecological metagenomes</taxon>
    </lineage>
</organism>
<evidence type="ECO:0000313" key="1">
    <source>
        <dbReference type="EMBL" id="GAG15022.1"/>
    </source>
</evidence>
<dbReference type="AlphaFoldDB" id="X0VV92"/>
<gene>
    <name evidence="1" type="ORF">S01H1_57793</name>
</gene>
<feature type="non-terminal residue" evidence="1">
    <location>
        <position position="1"/>
    </location>
</feature>
<name>X0VV92_9ZZZZ</name>
<accession>X0VV92</accession>